<organism evidence="2 3">
    <name type="scientific">Phytobacter diazotrophicus</name>
    <dbReference type="NCBI Taxonomy" id="395631"/>
    <lineage>
        <taxon>Bacteria</taxon>
        <taxon>Pseudomonadati</taxon>
        <taxon>Pseudomonadota</taxon>
        <taxon>Gammaproteobacteria</taxon>
        <taxon>Enterobacterales</taxon>
        <taxon>Enterobacteriaceae</taxon>
        <taxon>Phytobacter</taxon>
    </lineage>
</organism>
<feature type="transmembrane region" description="Helical" evidence="1">
    <location>
        <begin position="581"/>
        <end position="600"/>
    </location>
</feature>
<reference evidence="2 3" key="1">
    <citation type="submission" date="2021-12" db="EMBL/GenBank/DDBJ databases">
        <title>Complete genome sequence of Phytobacter diazotrophicus TA9734.</title>
        <authorList>
            <person name="Kubota H."/>
            <person name="Nakayama Y."/>
            <person name="Ariyoshi T."/>
        </authorList>
    </citation>
    <scope>NUCLEOTIDE SEQUENCE [LARGE SCALE GENOMIC DNA]</scope>
    <source>
        <strain evidence="2 3">TA9734</strain>
    </source>
</reference>
<feature type="transmembrane region" description="Helical" evidence="1">
    <location>
        <begin position="703"/>
        <end position="723"/>
    </location>
</feature>
<dbReference type="PIRSF" id="PIRSF035905">
    <property type="entry name" value="UCP035905_mp"/>
    <property type="match status" value="1"/>
</dbReference>
<feature type="transmembrane region" description="Helical" evidence="1">
    <location>
        <begin position="811"/>
        <end position="831"/>
    </location>
</feature>
<dbReference type="RefSeq" id="WP_125125225.1">
    <property type="nucleotide sequence ID" value="NZ_AP025334.1"/>
</dbReference>
<feature type="transmembrane region" description="Helical" evidence="1">
    <location>
        <begin position="286"/>
        <end position="304"/>
    </location>
</feature>
<feature type="transmembrane region" description="Helical" evidence="1">
    <location>
        <begin position="498"/>
        <end position="516"/>
    </location>
</feature>
<name>A0ABM7VZR4_9ENTR</name>
<dbReference type="InterPro" id="IPR019286">
    <property type="entry name" value="DUF2339_TM"/>
</dbReference>
<protein>
    <submittedName>
        <fullName evidence="2">Membrane protein</fullName>
    </submittedName>
</protein>
<sequence length="901" mass="97838">MDGLVLIACTVLFLLLVVIPVMSILAYRRSNAARDELSRLRQRVALLEQQMSGYAPGHAPAAQETASPVDSPEVIVPDVVVPEVSVPEPQPTPEPEPVPIEPAPVNVWARGTPAATVSARGSVTLPEREEPASGSQAGGMVTALLRWFMQGNPLAKLGIILLFLGLAFLFRYSVERSLFPLELRLAVAALGAMALLFLGWRLRHKQPVFALILQGGATGALYLTVFGAFRLWQMLPMSLAFALLLLICAASVGLAVLQRALSLAMLASLGGYAAPLLLSSGGGSHVTLFSFYLLLSVGILAISVWQHWRELNLLGMFFTFGVGGVWGIADYRPQYYLSCQLFLIANLLIFGVLSVALSLRAQKKGKRIIDGVLLFAPPLIGFGMQYAITQHLTYGPALSALGYGAFYMLLAWSAVKRFSAAGKPLVLAALALGGAFTTLAIPLALSARWTAMAWALEGLGVLWLGVMQGQRRMSYSGTGLLVLALGSALWAMTDGTTAFSVMVIFAVLSATWLVAARLWRRLPAPGSLVLLAGGIAFWLVALWGASDWILNKGIPAAVLGLLALSVWGWRYMARRLHWRALHYAVWLLWPVMLVVLLWQLTIERQLLGAGWQNLAWCVALPSAYLLLLRERRVPARLSQGLHISLLWMILLAAGTELFWFVDALPWGMDAWRIGLPMAAGGIVILLLHGGIRRNIWPLRVWPALYGQLGPLPLIPLLVFLLVAGNMHDGRVIHSLYLPLVNPLEEGAAFALLGVWFWCRYARPRLPATVTPLVAPALLALAFWWINGLLLRLLAHYGGVDWDSESLWNSRLIQTSFALFWMLGALVVMLLATRRGSRHQWLGGAALLGVVIVKLMLVDSAGGGGLARAIAFIGVAVLVLIVGYFSPLPPKGAKAFSEEEKS</sequence>
<dbReference type="Proteomes" id="UP001320460">
    <property type="component" value="Chromosome"/>
</dbReference>
<dbReference type="PANTHER" id="PTHR38434">
    <property type="entry name" value="BLL2549 PROTEIN"/>
    <property type="match status" value="1"/>
</dbReference>
<feature type="transmembrane region" description="Helical" evidence="1">
    <location>
        <begin position="552"/>
        <end position="569"/>
    </location>
</feature>
<evidence type="ECO:0000313" key="2">
    <source>
        <dbReference type="EMBL" id="BDD52770.1"/>
    </source>
</evidence>
<feature type="transmembrane region" description="Helical" evidence="1">
    <location>
        <begin position="673"/>
        <end position="691"/>
    </location>
</feature>
<accession>A0ABM7VZR4</accession>
<proteinExistence type="predicted"/>
<feature type="transmembrane region" description="Helical" evidence="1">
    <location>
        <begin position="765"/>
        <end position="785"/>
    </location>
</feature>
<dbReference type="EMBL" id="AP025334">
    <property type="protein sequence ID" value="BDD52770.1"/>
    <property type="molecule type" value="Genomic_DNA"/>
</dbReference>
<feature type="transmembrane region" description="Helical" evidence="1">
    <location>
        <begin position="185"/>
        <end position="202"/>
    </location>
</feature>
<feature type="transmembrane region" description="Helical" evidence="1">
    <location>
        <begin position="425"/>
        <end position="445"/>
    </location>
</feature>
<keyword evidence="1" id="KW-1133">Transmembrane helix</keyword>
<gene>
    <name evidence="2" type="ORF">PDTA9734_42570</name>
</gene>
<feature type="transmembrane region" description="Helical" evidence="1">
    <location>
        <begin position="863"/>
        <end position="884"/>
    </location>
</feature>
<feature type="transmembrane region" description="Helical" evidence="1">
    <location>
        <begin position="235"/>
        <end position="256"/>
    </location>
</feature>
<feature type="transmembrane region" description="Helical" evidence="1">
    <location>
        <begin position="154"/>
        <end position="173"/>
    </location>
</feature>
<feature type="transmembrane region" description="Helical" evidence="1">
    <location>
        <begin position="263"/>
        <end position="280"/>
    </location>
</feature>
<keyword evidence="3" id="KW-1185">Reference proteome</keyword>
<feature type="transmembrane region" description="Helical" evidence="1">
    <location>
        <begin position="451"/>
        <end position="467"/>
    </location>
</feature>
<keyword evidence="1" id="KW-0472">Membrane</keyword>
<feature type="transmembrane region" description="Helical" evidence="1">
    <location>
        <begin position="209"/>
        <end position="229"/>
    </location>
</feature>
<dbReference type="PANTHER" id="PTHR38434:SF1">
    <property type="entry name" value="BLL2549 PROTEIN"/>
    <property type="match status" value="1"/>
</dbReference>
<evidence type="ECO:0000256" key="1">
    <source>
        <dbReference type="SAM" id="Phobius"/>
    </source>
</evidence>
<feature type="transmembrane region" description="Helical" evidence="1">
    <location>
        <begin position="735"/>
        <end position="758"/>
    </location>
</feature>
<dbReference type="Pfam" id="PF10101">
    <property type="entry name" value="DUF2339"/>
    <property type="match status" value="1"/>
</dbReference>
<keyword evidence="1" id="KW-0812">Transmembrane</keyword>
<feature type="transmembrane region" description="Helical" evidence="1">
    <location>
        <begin position="640"/>
        <end position="661"/>
    </location>
</feature>
<feature type="transmembrane region" description="Helical" evidence="1">
    <location>
        <begin position="394"/>
        <end position="413"/>
    </location>
</feature>
<feature type="transmembrane region" description="Helical" evidence="1">
    <location>
        <begin position="311"/>
        <end position="329"/>
    </location>
</feature>
<feature type="transmembrane region" description="Helical" evidence="1">
    <location>
        <begin position="840"/>
        <end position="857"/>
    </location>
</feature>
<feature type="transmembrane region" description="Helical" evidence="1">
    <location>
        <begin position="528"/>
        <end position="546"/>
    </location>
</feature>
<feature type="transmembrane region" description="Helical" evidence="1">
    <location>
        <begin position="335"/>
        <end position="359"/>
    </location>
</feature>
<feature type="transmembrane region" description="Helical" evidence="1">
    <location>
        <begin position="6"/>
        <end position="27"/>
    </location>
</feature>
<feature type="transmembrane region" description="Helical" evidence="1">
    <location>
        <begin position="606"/>
        <end position="628"/>
    </location>
</feature>
<feature type="transmembrane region" description="Helical" evidence="1">
    <location>
        <begin position="371"/>
        <end position="388"/>
    </location>
</feature>
<dbReference type="InterPro" id="IPR014600">
    <property type="entry name" value="UCP035905_mem"/>
</dbReference>
<evidence type="ECO:0000313" key="3">
    <source>
        <dbReference type="Proteomes" id="UP001320460"/>
    </source>
</evidence>
<feature type="transmembrane region" description="Helical" evidence="1">
    <location>
        <begin position="474"/>
        <end position="492"/>
    </location>
</feature>